<dbReference type="PROSITE" id="PS00478">
    <property type="entry name" value="LIM_DOMAIN_1"/>
    <property type="match status" value="1"/>
</dbReference>
<evidence type="ECO:0000256" key="2">
    <source>
        <dbReference type="ARBA" id="ARBA00022737"/>
    </source>
</evidence>
<dbReference type="PROSITE" id="PS50023">
    <property type="entry name" value="LIM_DOMAIN_2"/>
    <property type="match status" value="3"/>
</dbReference>
<dbReference type="GO" id="GO:0001666">
    <property type="term" value="P:response to hypoxia"/>
    <property type="evidence" value="ECO:0007669"/>
    <property type="project" value="TreeGrafter"/>
</dbReference>
<dbReference type="EMBL" id="BMAW01008231">
    <property type="protein sequence ID" value="GFT07660.1"/>
    <property type="molecule type" value="Genomic_DNA"/>
</dbReference>
<organism evidence="8 9">
    <name type="scientific">Nephila pilipes</name>
    <name type="common">Giant wood spider</name>
    <name type="synonym">Nephila maculata</name>
    <dbReference type="NCBI Taxonomy" id="299642"/>
    <lineage>
        <taxon>Eukaryota</taxon>
        <taxon>Metazoa</taxon>
        <taxon>Ecdysozoa</taxon>
        <taxon>Arthropoda</taxon>
        <taxon>Chelicerata</taxon>
        <taxon>Arachnida</taxon>
        <taxon>Araneae</taxon>
        <taxon>Araneomorphae</taxon>
        <taxon>Entelegynae</taxon>
        <taxon>Araneoidea</taxon>
        <taxon>Nephilidae</taxon>
        <taxon>Nephila</taxon>
    </lineage>
</organism>
<dbReference type="PANTHER" id="PTHR24219">
    <property type="entry name" value="LIM DOMAIN-CONTAINING PROTEIN JUB"/>
    <property type="match status" value="1"/>
</dbReference>
<keyword evidence="1 5" id="KW-0479">Metal-binding</keyword>
<dbReference type="GO" id="GO:0007010">
    <property type="term" value="P:cytoskeleton organization"/>
    <property type="evidence" value="ECO:0007669"/>
    <property type="project" value="TreeGrafter"/>
</dbReference>
<keyword evidence="2" id="KW-0677">Repeat</keyword>
<feature type="domain" description="LIM zinc-binding" evidence="7">
    <location>
        <begin position="419"/>
        <end position="480"/>
    </location>
</feature>
<keyword evidence="4 5" id="KW-0440">LIM domain</keyword>
<dbReference type="SMART" id="SM00132">
    <property type="entry name" value="LIM"/>
    <property type="match status" value="3"/>
</dbReference>
<dbReference type="GO" id="GO:0005634">
    <property type="term" value="C:nucleus"/>
    <property type="evidence" value="ECO:0007669"/>
    <property type="project" value="TreeGrafter"/>
</dbReference>
<dbReference type="OrthoDB" id="25414at2759"/>
<dbReference type="GO" id="GO:0000932">
    <property type="term" value="C:P-body"/>
    <property type="evidence" value="ECO:0007669"/>
    <property type="project" value="TreeGrafter"/>
</dbReference>
<feature type="domain" description="LIM zinc-binding" evidence="7">
    <location>
        <begin position="484"/>
        <end position="544"/>
    </location>
</feature>
<dbReference type="AlphaFoldDB" id="A0A8X6NCJ2"/>
<name>A0A8X6NCJ2_NEPPI</name>
<evidence type="ECO:0000256" key="5">
    <source>
        <dbReference type="PROSITE-ProRule" id="PRU00125"/>
    </source>
</evidence>
<evidence type="ECO:0000259" key="7">
    <source>
        <dbReference type="PROSITE" id="PS50023"/>
    </source>
</evidence>
<dbReference type="FunFam" id="2.10.110.10:FF:000037">
    <property type="entry name" value="LIM domain-containing protein 1"/>
    <property type="match status" value="1"/>
</dbReference>
<dbReference type="Proteomes" id="UP000887013">
    <property type="component" value="Unassembled WGS sequence"/>
</dbReference>
<dbReference type="InterPro" id="IPR047248">
    <property type="entry name" value="Ajuba-like_LIM3"/>
</dbReference>
<dbReference type="GO" id="GO:0003714">
    <property type="term" value="F:transcription corepressor activity"/>
    <property type="evidence" value="ECO:0007669"/>
    <property type="project" value="TreeGrafter"/>
</dbReference>
<keyword evidence="9" id="KW-1185">Reference proteome</keyword>
<evidence type="ECO:0000256" key="4">
    <source>
        <dbReference type="ARBA" id="ARBA00023038"/>
    </source>
</evidence>
<dbReference type="InterPro" id="IPR047172">
    <property type="entry name" value="Ajuba-like"/>
</dbReference>
<dbReference type="InterPro" id="IPR047245">
    <property type="entry name" value="Ajuba-like_LIM1"/>
</dbReference>
<feature type="region of interest" description="Disordered" evidence="6">
    <location>
        <begin position="311"/>
        <end position="352"/>
    </location>
</feature>
<feature type="domain" description="LIM zinc-binding" evidence="7">
    <location>
        <begin position="547"/>
        <end position="613"/>
    </location>
</feature>
<sequence>MAENSDLRQDVRNIYSNIPPKFNAQIASSSSAADEASLTSTYGRINSKSSSSVPGNSFAYCCGESNKFVHSNINFPWDVSQGTSSCVLSPQNDLAAVKMTGGHTASYSKFEQTLCNATFATKNSKLTSVPHSAGFQHMHSNSACSEIAVDSDNSNPVYENVRDLQTSDGQNKTSATLSSSKPAFQNTKIPAVHNFDYNSILMPASCTVVNSPIYANIQEVKNDSQPSFNQTAKTSIPDNSIINKSSIPHSTISSGQHFVGFHVSDSTPVSGYSTAVSKDDRSEGVVRQGNIDELSEKMTCLSVKKEKKKVSFSAIGSDDSEESDDDDGSAIQNTAASDVSSNNTPTNYYKDDFKPNTLNSKTLLPYNITPPRGKEPTEAEKKIEALMREIEDEMENNPSDSDYFEIESQLKLMTMRMESICHICGEKVSGAGQACQAMGNLYHTNCFICCSCGRALRGKAFYNVHGKVYCEEDYLYSGFQQTAEKCAVCEHLIMEMILQAMGRSYHPGCFRCCVCNECLDGVRFTVDMDNKIYCVEDYHMIYAPKCAMCGKAITPVEGTDETVRVVSMDKDFHVDCYICEDCGLQLTDEPDKRCYPLDGHLLCRDCHLNRLELLGKPPNMQMQRSLQISDL</sequence>
<evidence type="ECO:0000313" key="9">
    <source>
        <dbReference type="Proteomes" id="UP000887013"/>
    </source>
</evidence>
<accession>A0A8X6NCJ2</accession>
<feature type="compositionally biased region" description="Polar residues" evidence="6">
    <location>
        <begin position="332"/>
        <end position="347"/>
    </location>
</feature>
<evidence type="ECO:0000256" key="1">
    <source>
        <dbReference type="ARBA" id="ARBA00022723"/>
    </source>
</evidence>
<dbReference type="InterPro" id="IPR001781">
    <property type="entry name" value="Znf_LIM"/>
</dbReference>
<dbReference type="CDD" id="cd09352">
    <property type="entry name" value="LIM1_Ajuba_like"/>
    <property type="match status" value="1"/>
</dbReference>
<gene>
    <name evidence="8" type="primary">jub</name>
    <name evidence="8" type="ORF">NPIL_214302</name>
</gene>
<proteinExistence type="predicted"/>
<dbReference type="Pfam" id="PF00412">
    <property type="entry name" value="LIM"/>
    <property type="match status" value="3"/>
</dbReference>
<evidence type="ECO:0000256" key="6">
    <source>
        <dbReference type="SAM" id="MobiDB-lite"/>
    </source>
</evidence>
<keyword evidence="3 5" id="KW-0862">Zinc</keyword>
<dbReference type="CDD" id="cd09355">
    <property type="entry name" value="LIM2_Ajuba_like"/>
    <property type="match status" value="1"/>
</dbReference>
<comment type="caution">
    <text evidence="8">The sequence shown here is derived from an EMBL/GenBank/DDBJ whole genome shotgun (WGS) entry which is preliminary data.</text>
</comment>
<reference evidence="8" key="1">
    <citation type="submission" date="2020-08" db="EMBL/GenBank/DDBJ databases">
        <title>Multicomponent nature underlies the extraordinary mechanical properties of spider dragline silk.</title>
        <authorList>
            <person name="Kono N."/>
            <person name="Nakamura H."/>
            <person name="Mori M."/>
            <person name="Yoshida Y."/>
            <person name="Ohtoshi R."/>
            <person name="Malay A.D."/>
            <person name="Moran D.A.P."/>
            <person name="Tomita M."/>
            <person name="Numata K."/>
            <person name="Arakawa K."/>
        </authorList>
    </citation>
    <scope>NUCLEOTIDE SEQUENCE</scope>
</reference>
<dbReference type="GO" id="GO:0005667">
    <property type="term" value="C:transcription regulator complex"/>
    <property type="evidence" value="ECO:0007669"/>
    <property type="project" value="TreeGrafter"/>
</dbReference>
<dbReference type="GO" id="GO:0005912">
    <property type="term" value="C:adherens junction"/>
    <property type="evidence" value="ECO:0007669"/>
    <property type="project" value="TreeGrafter"/>
</dbReference>
<dbReference type="GO" id="GO:0035331">
    <property type="term" value="P:negative regulation of hippo signaling"/>
    <property type="evidence" value="ECO:0007669"/>
    <property type="project" value="TreeGrafter"/>
</dbReference>
<dbReference type="InterPro" id="IPR047247">
    <property type="entry name" value="Ajuba-like_LIM2"/>
</dbReference>
<evidence type="ECO:0000313" key="8">
    <source>
        <dbReference type="EMBL" id="GFT07660.1"/>
    </source>
</evidence>
<feature type="compositionally biased region" description="Acidic residues" evidence="6">
    <location>
        <begin position="318"/>
        <end position="328"/>
    </location>
</feature>
<dbReference type="CDD" id="cd09438">
    <property type="entry name" value="LIM3_Ajuba_like"/>
    <property type="match status" value="1"/>
</dbReference>
<dbReference type="Gene3D" id="2.10.110.10">
    <property type="entry name" value="Cysteine Rich Protein"/>
    <property type="match status" value="3"/>
</dbReference>
<dbReference type="PANTHER" id="PTHR24219:SF4">
    <property type="entry name" value="LIM DOMAIN-CONTAINING PROTEIN JUB"/>
    <property type="match status" value="1"/>
</dbReference>
<evidence type="ECO:0000256" key="3">
    <source>
        <dbReference type="ARBA" id="ARBA00022833"/>
    </source>
</evidence>
<dbReference type="GO" id="GO:0046872">
    <property type="term" value="F:metal ion binding"/>
    <property type="evidence" value="ECO:0007669"/>
    <property type="project" value="UniProtKB-KW"/>
</dbReference>
<protein>
    <submittedName>
        <fullName evidence="8">LIM domain-containing protein jub</fullName>
    </submittedName>
</protein>
<dbReference type="FunFam" id="2.10.110.10:FF:000028">
    <property type="entry name" value="LIM domain-containing protein 1"/>
    <property type="match status" value="1"/>
</dbReference>
<dbReference type="SUPFAM" id="SSF57716">
    <property type="entry name" value="Glucocorticoid receptor-like (DNA-binding domain)"/>
    <property type="match status" value="2"/>
</dbReference>